<accession>A0A0Q0RZ73</accession>
<feature type="transmembrane region" description="Helical" evidence="1">
    <location>
        <begin position="45"/>
        <end position="68"/>
    </location>
</feature>
<evidence type="ECO:0000313" key="2">
    <source>
        <dbReference type="EMBL" id="KPV42198.1"/>
    </source>
</evidence>
<keyword evidence="1" id="KW-0812">Transmembrane</keyword>
<dbReference type="PATRIC" id="fig|507754.4.peg.1444"/>
<evidence type="ECO:0000256" key="1">
    <source>
        <dbReference type="SAM" id="Phobius"/>
    </source>
</evidence>
<reference evidence="3 4" key="2">
    <citation type="submission" date="2015-09" db="EMBL/GenBank/DDBJ databases">
        <title>Heavy metals and arsenic resistance mechanisms in polyextremophilic archaea of the family Ferroplasmaceae.</title>
        <authorList>
            <person name="Bulaev A.G."/>
            <person name="Kanygina A.V."/>
        </authorList>
    </citation>
    <scope>NUCLEOTIDE SEQUENCE [LARGE SCALE GENOMIC DNA]</scope>
    <source>
        <strain evidence="3 4">VT</strain>
    </source>
</reference>
<dbReference type="EMBL" id="LJCQ01000480">
    <property type="protein sequence ID" value="KPV42198.1"/>
    <property type="molecule type" value="Genomic_DNA"/>
</dbReference>
<dbReference type="EMBL" id="LKBG01000080">
    <property type="protein sequence ID" value="KQB35810.1"/>
    <property type="molecule type" value="Genomic_DNA"/>
</dbReference>
<organism evidence="3 4">
    <name type="scientific">Acidiplasma aeolicum</name>
    <dbReference type="NCBI Taxonomy" id="507754"/>
    <lineage>
        <taxon>Archaea</taxon>
        <taxon>Methanobacteriati</taxon>
        <taxon>Thermoplasmatota</taxon>
        <taxon>Thermoplasmata</taxon>
        <taxon>Thermoplasmatales</taxon>
        <taxon>Ferroplasmaceae</taxon>
        <taxon>Acidiplasma</taxon>
    </lineage>
</organism>
<keyword evidence="1" id="KW-0472">Membrane</keyword>
<reference evidence="2 5" key="1">
    <citation type="submission" date="2015-09" db="EMBL/GenBank/DDBJ databases">
        <title>Draft genome sequence of Acidiplasma aeolicum DSM 18409.</title>
        <authorList>
            <person name="Hemp J."/>
        </authorList>
    </citation>
    <scope>NUCLEOTIDE SEQUENCE [LARGE SCALE GENOMIC DNA]</scope>
    <source>
        <strain evidence="2 5">V</strain>
    </source>
</reference>
<dbReference type="GeneID" id="84221639"/>
<name>A0A0Q0RZ73_9ARCH</name>
<protein>
    <submittedName>
        <fullName evidence="3">Uncharacterized protein</fullName>
    </submittedName>
</protein>
<evidence type="ECO:0000313" key="4">
    <source>
        <dbReference type="Proteomes" id="UP000050320"/>
    </source>
</evidence>
<keyword evidence="1" id="KW-1133">Transmembrane helix</keyword>
<evidence type="ECO:0000313" key="5">
    <source>
        <dbReference type="Proteomes" id="UP000050515"/>
    </source>
</evidence>
<evidence type="ECO:0000313" key="3">
    <source>
        <dbReference type="EMBL" id="KQB35810.1"/>
    </source>
</evidence>
<sequence length="80" mass="9138">MLKSILKDGTAIKPKALKLFLASFIMLLIASFLDFIVSIRTRNTVMIILESLMLVYSVIFIVLILIFIRSSNKKLNKSNY</sequence>
<gene>
    <name evidence="3" type="ORF">AOG54_08505</name>
    <name evidence="2" type="ORF">SE19_09250</name>
</gene>
<proteinExistence type="predicted"/>
<dbReference type="Proteomes" id="UP000050320">
    <property type="component" value="Unassembled WGS sequence"/>
</dbReference>
<dbReference type="Proteomes" id="UP000050515">
    <property type="component" value="Unassembled WGS sequence"/>
</dbReference>
<dbReference type="RefSeq" id="WP_048101009.1">
    <property type="nucleotide sequence ID" value="NZ_JBBYJF010000008.1"/>
</dbReference>
<comment type="caution">
    <text evidence="3">The sequence shown here is derived from an EMBL/GenBank/DDBJ whole genome shotgun (WGS) entry which is preliminary data.</text>
</comment>
<feature type="transmembrane region" description="Helical" evidence="1">
    <location>
        <begin position="20"/>
        <end position="39"/>
    </location>
</feature>
<keyword evidence="4" id="KW-1185">Reference proteome</keyword>
<dbReference type="AlphaFoldDB" id="A0A0Q0RZ73"/>